<gene>
    <name evidence="1" type="ORF">GCWU000323_01835</name>
</gene>
<dbReference type="STRING" id="634994.GCWU000323_01835"/>
<dbReference type="eggNOG" id="COG1063">
    <property type="taxonomic scope" value="Bacteria"/>
</dbReference>
<protein>
    <submittedName>
        <fullName evidence="1">Uncharacterized protein</fullName>
    </submittedName>
</protein>
<evidence type="ECO:0000313" key="2">
    <source>
        <dbReference type="Proteomes" id="UP000006233"/>
    </source>
</evidence>
<organism evidence="1 2">
    <name type="scientific">Leptotrichia hofstadii F0254</name>
    <dbReference type="NCBI Taxonomy" id="634994"/>
    <lineage>
        <taxon>Bacteria</taxon>
        <taxon>Fusobacteriati</taxon>
        <taxon>Fusobacteriota</taxon>
        <taxon>Fusobacteriia</taxon>
        <taxon>Fusobacteriales</taxon>
        <taxon>Leptotrichiaceae</taxon>
        <taxon>Leptotrichia</taxon>
    </lineage>
</organism>
<dbReference type="HOGENOM" id="CLU_2807201_0_0_0"/>
<dbReference type="RefSeq" id="WP_006805146.1">
    <property type="nucleotide sequence ID" value="NZ_GG700633.1"/>
</dbReference>
<sequence>MVIQERTIKGVIAYRDVFPKTLELMKQGYFSKDLLVTKRIKLEDIVNEGFDSLVKEKSQVKILVSPK</sequence>
<evidence type="ECO:0000313" key="1">
    <source>
        <dbReference type="EMBL" id="EEX74026.1"/>
    </source>
</evidence>
<accession>C9MZ38</accession>
<reference evidence="1 2" key="1">
    <citation type="submission" date="2009-09" db="EMBL/GenBank/DDBJ databases">
        <authorList>
            <person name="Weinstock G."/>
            <person name="Sodergren E."/>
            <person name="Clifton S."/>
            <person name="Fulton L."/>
            <person name="Fulton B."/>
            <person name="Courtney L."/>
            <person name="Fronick C."/>
            <person name="Harrison M."/>
            <person name="Strong C."/>
            <person name="Farmer C."/>
            <person name="Delahaunty K."/>
            <person name="Markovic C."/>
            <person name="Hall O."/>
            <person name="Minx P."/>
            <person name="Tomlinson C."/>
            <person name="Mitreva M."/>
            <person name="Nelson J."/>
            <person name="Hou S."/>
            <person name="Wollam A."/>
            <person name="Pepin K.H."/>
            <person name="Johnson M."/>
            <person name="Bhonagiri V."/>
            <person name="Nash W.E."/>
            <person name="Warren W."/>
            <person name="Chinwalla A."/>
            <person name="Mardis E.R."/>
            <person name="Wilson R.K."/>
        </authorList>
    </citation>
    <scope>NUCLEOTIDE SEQUENCE [LARGE SCALE GENOMIC DNA]</scope>
    <source>
        <strain evidence="1 2">F0254</strain>
    </source>
</reference>
<dbReference type="Proteomes" id="UP000006233">
    <property type="component" value="Unassembled WGS sequence"/>
</dbReference>
<dbReference type="EMBL" id="ACVB02000018">
    <property type="protein sequence ID" value="EEX74026.1"/>
    <property type="molecule type" value="Genomic_DNA"/>
</dbReference>
<dbReference type="Gene3D" id="3.40.50.720">
    <property type="entry name" value="NAD(P)-binding Rossmann-like Domain"/>
    <property type="match status" value="1"/>
</dbReference>
<dbReference type="AlphaFoldDB" id="C9MZ38"/>
<proteinExistence type="predicted"/>
<comment type="caution">
    <text evidence="1">The sequence shown here is derived from an EMBL/GenBank/DDBJ whole genome shotgun (WGS) entry which is preliminary data.</text>
</comment>
<name>C9MZ38_9FUSO</name>
<dbReference type="Gene3D" id="3.90.180.10">
    <property type="entry name" value="Medium-chain alcohol dehydrogenases, catalytic domain"/>
    <property type="match status" value="1"/>
</dbReference>